<dbReference type="SUPFAM" id="SSF53850">
    <property type="entry name" value="Periplasmic binding protein-like II"/>
    <property type="match status" value="1"/>
</dbReference>
<evidence type="ECO:0000256" key="4">
    <source>
        <dbReference type="ARBA" id="ARBA00022729"/>
    </source>
</evidence>
<dbReference type="GO" id="GO:0016020">
    <property type="term" value="C:membrane"/>
    <property type="evidence" value="ECO:0007669"/>
    <property type="project" value="InterPro"/>
</dbReference>
<dbReference type="CDD" id="cd13557">
    <property type="entry name" value="PBP2_SsuA"/>
    <property type="match status" value="1"/>
</dbReference>
<dbReference type="SMART" id="SM00062">
    <property type="entry name" value="PBPb"/>
    <property type="match status" value="1"/>
</dbReference>
<evidence type="ECO:0000256" key="3">
    <source>
        <dbReference type="ARBA" id="ARBA00022448"/>
    </source>
</evidence>
<gene>
    <name evidence="9" type="ORF">DA73_0233740</name>
    <name evidence="8" type="ORF">DA73_0400005160</name>
</gene>
<dbReference type="PANTHER" id="PTHR30024">
    <property type="entry name" value="ALIPHATIC SULFONATES-BINDING PROTEIN-RELATED"/>
    <property type="match status" value="1"/>
</dbReference>
<dbReference type="InterPro" id="IPR010067">
    <property type="entry name" value="ABC_SsuA_sub-bd"/>
</dbReference>
<evidence type="ECO:0000256" key="6">
    <source>
        <dbReference type="ARBA" id="ARBA00070228"/>
    </source>
</evidence>
<dbReference type="AlphaFoldDB" id="A0A0C1N9I7"/>
<evidence type="ECO:0000313" key="10">
    <source>
        <dbReference type="Proteomes" id="UP000029738"/>
    </source>
</evidence>
<evidence type="ECO:0000256" key="1">
    <source>
        <dbReference type="ARBA" id="ARBA00004418"/>
    </source>
</evidence>
<dbReference type="RefSeq" id="WP_038077953.1">
    <property type="nucleotide sequence ID" value="NZ_JHEG04000001.1"/>
</dbReference>
<dbReference type="STRING" id="1479485.DA73_0233740"/>
<accession>A0A0C1N9I7</accession>
<dbReference type="FunFam" id="3.40.190.10:FF:000050">
    <property type="entry name" value="Sulfonate ABC transporter substrate-binding protein"/>
    <property type="match status" value="1"/>
</dbReference>
<protein>
    <recommendedName>
        <fullName evidence="6">Putative aliphatic sulfonates-binding protein</fullName>
    </recommendedName>
</protein>
<keyword evidence="4" id="KW-0732">Signal</keyword>
<organism evidence="9">
    <name type="scientific">Tolypothrix bouteillei VB521301</name>
    <dbReference type="NCBI Taxonomy" id="1479485"/>
    <lineage>
        <taxon>Bacteria</taxon>
        <taxon>Bacillati</taxon>
        <taxon>Cyanobacteriota</taxon>
        <taxon>Cyanophyceae</taxon>
        <taxon>Nostocales</taxon>
        <taxon>Tolypothrichaceae</taxon>
        <taxon>Tolypothrix</taxon>
    </lineage>
</organism>
<evidence type="ECO:0000259" key="7">
    <source>
        <dbReference type="SMART" id="SM00062"/>
    </source>
</evidence>
<feature type="domain" description="Solute-binding protein family 3/N-terminal" evidence="7">
    <location>
        <begin position="52"/>
        <end position="267"/>
    </location>
</feature>
<comment type="similarity">
    <text evidence="2">Belongs to the bacterial solute-binding protein SsuA/TauA family.</text>
</comment>
<dbReference type="InterPro" id="IPR015168">
    <property type="entry name" value="SsuA/THI5"/>
</dbReference>
<evidence type="ECO:0000313" key="9">
    <source>
        <dbReference type="EMBL" id="KIE09326.1"/>
    </source>
</evidence>
<reference evidence="9" key="1">
    <citation type="journal article" date="2015" name="Genome Announc.">
        <title>Draft Genome Sequence of Tolypothrix boutellei Strain VB521301.</title>
        <authorList>
            <person name="Chandrababunaidu M.M."/>
            <person name="Singh D."/>
            <person name="Sen D."/>
            <person name="Bhan S."/>
            <person name="Das S."/>
            <person name="Gupta A."/>
            <person name="Adhikary S.P."/>
            <person name="Tripathy S."/>
        </authorList>
    </citation>
    <scope>NUCLEOTIDE SEQUENCE</scope>
    <source>
        <strain evidence="9">VB521301</strain>
    </source>
</reference>
<keyword evidence="10" id="KW-1185">Reference proteome</keyword>
<dbReference type="Pfam" id="PF09084">
    <property type="entry name" value="NMT1"/>
    <property type="match status" value="1"/>
</dbReference>
<dbReference type="Proteomes" id="UP000029738">
    <property type="component" value="Unassembled WGS sequence"/>
</dbReference>
<evidence type="ECO:0000313" key="8">
    <source>
        <dbReference type="EMBL" id="KAF3884915.1"/>
    </source>
</evidence>
<name>A0A0C1N9I7_9CYAN</name>
<dbReference type="OrthoDB" id="527543at2"/>
<dbReference type="EMBL" id="JHEG04000001">
    <property type="protein sequence ID" value="KAF3884915.1"/>
    <property type="molecule type" value="Genomic_DNA"/>
</dbReference>
<comment type="caution">
    <text evidence="9">The sequence shown here is derived from an EMBL/GenBank/DDBJ whole genome shotgun (WGS) entry which is preliminary data.</text>
</comment>
<reference evidence="8" key="2">
    <citation type="submission" date="2019-11" db="EMBL/GenBank/DDBJ databases">
        <title>Improved Assembly of Tolypothrix boutellei genome.</title>
        <authorList>
            <person name="Sarangi A.N."/>
            <person name="Mukherjee M."/>
            <person name="Ghosh S."/>
            <person name="Singh D."/>
            <person name="Das A."/>
            <person name="Kant S."/>
            <person name="Prusty A."/>
            <person name="Tripathy S."/>
        </authorList>
    </citation>
    <scope>NUCLEOTIDE SEQUENCE</scope>
    <source>
        <strain evidence="8">VB521301</strain>
    </source>
</reference>
<dbReference type="EMBL" id="JHEG02000058">
    <property type="protein sequence ID" value="KIE09326.1"/>
    <property type="molecule type" value="Genomic_DNA"/>
</dbReference>
<evidence type="ECO:0000256" key="5">
    <source>
        <dbReference type="ARBA" id="ARBA00055538"/>
    </source>
</evidence>
<comment type="function">
    <text evidence="5">Part of a binding-protein-dependent transport system for aliphatic sulfonates. Putative binding protein.</text>
</comment>
<dbReference type="InterPro" id="IPR001638">
    <property type="entry name" value="Solute-binding_3/MltF_N"/>
</dbReference>
<comment type="subcellular location">
    <subcellularLocation>
        <location evidence="1">Periplasm</location>
    </subcellularLocation>
</comment>
<dbReference type="NCBIfam" id="TIGR01728">
    <property type="entry name" value="SsuA_fam"/>
    <property type="match status" value="1"/>
</dbReference>
<dbReference type="PANTHER" id="PTHR30024:SF42">
    <property type="entry name" value="ALIPHATIC SULFONATES-BINDING PROTEIN-RELATED"/>
    <property type="match status" value="1"/>
</dbReference>
<sequence>MDEHFLQQRRKFLKNFAQYSLLGLSSFSVPLIGDFIEKGQAQTKPSGFKTNTVRMGYQTSGDIVRLKGVLEPRLQALGVSVDWAPFPAGPQLMEAMNAGRVDIGSVGETPPIFAQAAGAQLVYIAGRKPSKGEGSGIIVRQDSPIKQVADLKGRKVVFQKGSASHYLLLKALQEAGLKFSDVQPISLTPAEARDAFLQKKIDAWVTWDPFYAFVQKTANARTLRNAGGIATQGGFYLSRRDFVTQNPELVKVVLDEIDKLGRWAEANPNEIVKLLAPELKLDPSILGVVVRRRTYSLRRLTPDIINQQQRIADAFYQEKVIPKKIDIQQAILTPQQYAAITPQRLLSQR</sequence>
<dbReference type="Gene3D" id="3.40.190.10">
    <property type="entry name" value="Periplasmic binding protein-like II"/>
    <property type="match status" value="2"/>
</dbReference>
<proteinExistence type="inferred from homology"/>
<dbReference type="GO" id="GO:0042626">
    <property type="term" value="F:ATPase-coupled transmembrane transporter activity"/>
    <property type="evidence" value="ECO:0007669"/>
    <property type="project" value="InterPro"/>
</dbReference>
<keyword evidence="3" id="KW-0813">Transport</keyword>
<evidence type="ECO:0000256" key="2">
    <source>
        <dbReference type="ARBA" id="ARBA00010742"/>
    </source>
</evidence>
<dbReference type="GO" id="GO:0042597">
    <property type="term" value="C:periplasmic space"/>
    <property type="evidence" value="ECO:0007669"/>
    <property type="project" value="UniProtKB-SubCell"/>
</dbReference>